<gene>
    <name evidence="8" type="primary">ZRT3</name>
    <name evidence="8" type="ORF">LPJ61_003221</name>
</gene>
<keyword evidence="7" id="KW-0732">Signal</keyword>
<dbReference type="GO" id="GO:0005385">
    <property type="term" value="F:zinc ion transmembrane transporter activity"/>
    <property type="evidence" value="ECO:0007669"/>
    <property type="project" value="TreeGrafter"/>
</dbReference>
<comment type="caution">
    <text evidence="8">The sequence shown here is derived from an EMBL/GenBank/DDBJ whole genome shotgun (WGS) entry which is preliminary data.</text>
</comment>
<evidence type="ECO:0000256" key="4">
    <source>
        <dbReference type="ARBA" id="ARBA00023136"/>
    </source>
</evidence>
<dbReference type="AlphaFoldDB" id="A0A9W7YDG0"/>
<evidence type="ECO:0000256" key="5">
    <source>
        <dbReference type="SAM" id="MobiDB-lite"/>
    </source>
</evidence>
<feature type="transmembrane region" description="Helical" evidence="6">
    <location>
        <begin position="415"/>
        <end position="437"/>
    </location>
</feature>
<dbReference type="InterPro" id="IPR003689">
    <property type="entry name" value="ZIP"/>
</dbReference>
<evidence type="ECO:0000313" key="9">
    <source>
        <dbReference type="Proteomes" id="UP001143981"/>
    </source>
</evidence>
<keyword evidence="2 6" id="KW-0812">Transmembrane</keyword>
<comment type="subcellular location">
    <subcellularLocation>
        <location evidence="1">Membrane</location>
        <topology evidence="1">Multi-pass membrane protein</topology>
    </subcellularLocation>
</comment>
<dbReference type="PANTHER" id="PTHR11040">
    <property type="entry name" value="ZINC/IRON TRANSPORTER"/>
    <property type="match status" value="1"/>
</dbReference>
<feature type="signal peptide" evidence="7">
    <location>
        <begin position="1"/>
        <end position="20"/>
    </location>
</feature>
<evidence type="ECO:0000256" key="2">
    <source>
        <dbReference type="ARBA" id="ARBA00022692"/>
    </source>
</evidence>
<feature type="transmembrane region" description="Helical" evidence="6">
    <location>
        <begin position="380"/>
        <end position="403"/>
    </location>
</feature>
<feature type="transmembrane region" description="Helical" evidence="6">
    <location>
        <begin position="89"/>
        <end position="108"/>
    </location>
</feature>
<protein>
    <submittedName>
        <fullName evidence="8">Zinc transporter</fullName>
    </submittedName>
</protein>
<keyword evidence="3 6" id="KW-1133">Transmembrane helix</keyword>
<evidence type="ECO:0000256" key="1">
    <source>
        <dbReference type="ARBA" id="ARBA00004141"/>
    </source>
</evidence>
<feature type="transmembrane region" description="Helical" evidence="6">
    <location>
        <begin position="449"/>
        <end position="468"/>
    </location>
</feature>
<feature type="chain" id="PRO_5040904701" evidence="7">
    <location>
        <begin position="21"/>
        <end position="469"/>
    </location>
</feature>
<keyword evidence="9" id="KW-1185">Reference proteome</keyword>
<organism evidence="8 9">
    <name type="scientific">Coemansia biformis</name>
    <dbReference type="NCBI Taxonomy" id="1286918"/>
    <lineage>
        <taxon>Eukaryota</taxon>
        <taxon>Fungi</taxon>
        <taxon>Fungi incertae sedis</taxon>
        <taxon>Zoopagomycota</taxon>
        <taxon>Kickxellomycotina</taxon>
        <taxon>Kickxellomycetes</taxon>
        <taxon>Kickxellales</taxon>
        <taxon>Kickxellaceae</taxon>
        <taxon>Coemansia</taxon>
    </lineage>
</organism>
<feature type="region of interest" description="Disordered" evidence="5">
    <location>
        <begin position="124"/>
        <end position="172"/>
    </location>
</feature>
<keyword evidence="4 6" id="KW-0472">Membrane</keyword>
<name>A0A9W7YDG0_9FUNG</name>
<feature type="transmembrane region" description="Helical" evidence="6">
    <location>
        <begin position="49"/>
        <end position="69"/>
    </location>
</feature>
<accession>A0A9W7YDG0</accession>
<dbReference type="Proteomes" id="UP001143981">
    <property type="component" value="Unassembled WGS sequence"/>
</dbReference>
<sequence>MASSTSQAWLFAMTSGLASALGGATLYVDPLLHLFGAPRSFNVLDSHTVLCVVLATASGAMAYTSMSVLTRESIDYLSDYGAWPAVKRHPGATTAVLFVVGAYLNLLLARVIELVSPADSPIKHACASHPPSPSRSHGDEELSAGWPGSRTDSSQETPAGPPGEPLDGPRRHGICDERLPLLLRDGPAVTPPGQPIASCPSSARARDYLPVPGVARDICKCEYACTSPRCYSLEHCHITPLFPHMHAHGSGHALPAAGSSSGGQDTSRGVHTAHGIHGAACVPGLPPPGVPGLPPPAAPSSGNVAQISRHHKRQLMHVGLQTAVAIGLHKVPEGLIIYLSRQASPRLGLSVAASLFFHNLPEGLMLALPLFLATGRRHTAFAVAALLGAMPPAIGAALGMLVVGDAGRPSAQLPGVFGIAFGVIAGMLCMVALNGMLPTARIYDRSGNTVAWCFALGAAAMLFANTTLE</sequence>
<evidence type="ECO:0000313" key="8">
    <source>
        <dbReference type="EMBL" id="KAJ1730054.1"/>
    </source>
</evidence>
<reference evidence="8" key="1">
    <citation type="submission" date="2022-07" db="EMBL/GenBank/DDBJ databases">
        <title>Phylogenomic reconstructions and comparative analyses of Kickxellomycotina fungi.</title>
        <authorList>
            <person name="Reynolds N.K."/>
            <person name="Stajich J.E."/>
            <person name="Barry K."/>
            <person name="Grigoriev I.V."/>
            <person name="Crous P."/>
            <person name="Smith M.E."/>
        </authorList>
    </citation>
    <scope>NUCLEOTIDE SEQUENCE</scope>
    <source>
        <strain evidence="8">BCRC 34381</strain>
    </source>
</reference>
<proteinExistence type="predicted"/>
<dbReference type="EMBL" id="JANBOI010000509">
    <property type="protein sequence ID" value="KAJ1730054.1"/>
    <property type="molecule type" value="Genomic_DNA"/>
</dbReference>
<feature type="transmembrane region" description="Helical" evidence="6">
    <location>
        <begin position="6"/>
        <end position="28"/>
    </location>
</feature>
<dbReference type="PANTHER" id="PTHR11040:SF210">
    <property type="entry name" value="ZINC-REGULATED TRANSPORTER 3"/>
    <property type="match status" value="1"/>
</dbReference>
<evidence type="ECO:0000256" key="3">
    <source>
        <dbReference type="ARBA" id="ARBA00022989"/>
    </source>
</evidence>
<dbReference type="GO" id="GO:0016020">
    <property type="term" value="C:membrane"/>
    <property type="evidence" value="ECO:0007669"/>
    <property type="project" value="UniProtKB-SubCell"/>
</dbReference>
<dbReference type="OrthoDB" id="262547at2759"/>
<evidence type="ECO:0000256" key="6">
    <source>
        <dbReference type="SAM" id="Phobius"/>
    </source>
</evidence>
<dbReference type="Pfam" id="PF02535">
    <property type="entry name" value="Zip"/>
    <property type="match status" value="1"/>
</dbReference>
<evidence type="ECO:0000256" key="7">
    <source>
        <dbReference type="SAM" id="SignalP"/>
    </source>
</evidence>